<evidence type="ECO:0000313" key="2">
    <source>
        <dbReference type="Proteomes" id="UP000478571"/>
    </source>
</evidence>
<evidence type="ECO:0000313" key="1">
    <source>
        <dbReference type="EMBL" id="MYM60759.1"/>
    </source>
</evidence>
<keyword evidence="1" id="KW-0808">Transferase</keyword>
<protein>
    <submittedName>
        <fullName evidence="1">Acylneuraminate cytidylyltransferase family protein</fullName>
    </submittedName>
</protein>
<dbReference type="PANTHER" id="PTHR21485">
    <property type="entry name" value="HAD SUPERFAMILY MEMBERS CMAS AND KDSC"/>
    <property type="match status" value="1"/>
</dbReference>
<keyword evidence="1" id="KW-0548">Nucleotidyltransferase</keyword>
<organism evidence="1 2">
    <name type="scientific">Vibrio tetraodonis subsp. pristinus</name>
    <dbReference type="NCBI Taxonomy" id="2695891"/>
    <lineage>
        <taxon>Bacteria</taxon>
        <taxon>Pseudomonadati</taxon>
        <taxon>Pseudomonadota</taxon>
        <taxon>Gammaproteobacteria</taxon>
        <taxon>Vibrionales</taxon>
        <taxon>Vibrionaceae</taxon>
        <taxon>Vibrio</taxon>
    </lineage>
</organism>
<accession>A0A6L8M427</accession>
<keyword evidence="2" id="KW-1185">Reference proteome</keyword>
<dbReference type="InterPro" id="IPR003329">
    <property type="entry name" value="Cytidylyl_trans"/>
</dbReference>
<dbReference type="AlphaFoldDB" id="A0A6L8M427"/>
<dbReference type="InterPro" id="IPR029044">
    <property type="entry name" value="Nucleotide-diphossugar_trans"/>
</dbReference>
<sequence>MYKNKSFLAIIPARGGSKRLPGKNIKDLKGKPLIAWTIESALSSIYLDEVMVSTDDSEIAKVSTQFGAELPFIRPAELADDFSTRTDVIKHTITFYREKLGKNFDYLVYLQPTSPLRTNCHIDEAIEYLFCKSADAVVSVCEVEHPIQWSGILPEDNQMSNFLEKVSIASRSQDLKTGYRLNGAIYICDVDKFLEHNCIFINENIYAYKMSQESSVDIDSKLDFKFSEVLITERNNEN</sequence>
<dbReference type="SUPFAM" id="SSF53448">
    <property type="entry name" value="Nucleotide-diphospho-sugar transferases"/>
    <property type="match status" value="1"/>
</dbReference>
<dbReference type="Pfam" id="PF02348">
    <property type="entry name" value="CTP_transf_3"/>
    <property type="match status" value="1"/>
</dbReference>
<dbReference type="EMBL" id="WWEU01000006">
    <property type="protein sequence ID" value="MYM60759.1"/>
    <property type="molecule type" value="Genomic_DNA"/>
</dbReference>
<dbReference type="CDD" id="cd02513">
    <property type="entry name" value="CMP-NeuAc_Synthase"/>
    <property type="match status" value="1"/>
</dbReference>
<dbReference type="RefSeq" id="WP_160931673.1">
    <property type="nucleotide sequence ID" value="NZ_WWEU01000006.1"/>
</dbReference>
<dbReference type="InterPro" id="IPR050793">
    <property type="entry name" value="CMP-NeuNAc_synthase"/>
</dbReference>
<dbReference type="Gene3D" id="3.90.550.10">
    <property type="entry name" value="Spore Coat Polysaccharide Biosynthesis Protein SpsA, Chain A"/>
    <property type="match status" value="1"/>
</dbReference>
<dbReference type="Proteomes" id="UP000478571">
    <property type="component" value="Unassembled WGS sequence"/>
</dbReference>
<dbReference type="PANTHER" id="PTHR21485:SF6">
    <property type="entry name" value="N-ACYLNEURAMINATE CYTIDYLYLTRANSFERASE-RELATED"/>
    <property type="match status" value="1"/>
</dbReference>
<reference evidence="1 2" key="1">
    <citation type="submission" date="2020-01" db="EMBL/GenBank/DDBJ databases">
        <title>Draft Genome Sequence of Vibrio sp. strain OCN044, Isolated from a Healthy Coral at Palmyra Atoll.</title>
        <authorList>
            <person name="Videau P."/>
            <person name="Loughran R."/>
            <person name="Esquivel A."/>
            <person name="Deadmond M."/>
            <person name="Paddock B.E."/>
            <person name="Saw J.H."/>
            <person name="Ushijima B."/>
        </authorList>
    </citation>
    <scope>NUCLEOTIDE SEQUENCE [LARGE SCALE GENOMIC DNA]</scope>
    <source>
        <strain evidence="1 2">OCN044</strain>
    </source>
</reference>
<comment type="caution">
    <text evidence="1">The sequence shown here is derived from an EMBL/GenBank/DDBJ whole genome shotgun (WGS) entry which is preliminary data.</text>
</comment>
<name>A0A6L8M427_9VIBR</name>
<dbReference type="GO" id="GO:0008781">
    <property type="term" value="F:N-acylneuraminate cytidylyltransferase activity"/>
    <property type="evidence" value="ECO:0007669"/>
    <property type="project" value="TreeGrafter"/>
</dbReference>
<gene>
    <name evidence="1" type="ORF">GTG28_16135</name>
</gene>
<proteinExistence type="predicted"/>